<dbReference type="Proteomes" id="UP000528286">
    <property type="component" value="Unassembled WGS sequence"/>
</dbReference>
<dbReference type="AlphaFoldDB" id="A0A7W6J3R4"/>
<keyword evidence="2" id="KW-1185">Reference proteome</keyword>
<proteinExistence type="predicted"/>
<dbReference type="InterPro" id="IPR036086">
    <property type="entry name" value="ParB/Sulfiredoxin_sf"/>
</dbReference>
<reference evidence="1 2" key="1">
    <citation type="submission" date="2020-08" db="EMBL/GenBank/DDBJ databases">
        <title>Genomic Encyclopedia of Type Strains, Phase IV (KMG-IV): sequencing the most valuable type-strain genomes for metagenomic binning, comparative biology and taxonomic classification.</title>
        <authorList>
            <person name="Goeker M."/>
        </authorList>
    </citation>
    <scope>NUCLEOTIDE SEQUENCE [LARGE SCALE GENOMIC DNA]</scope>
    <source>
        <strain evidence="1 2">DSM 29853</strain>
    </source>
</reference>
<comment type="caution">
    <text evidence="1">The sequence shown here is derived from an EMBL/GenBank/DDBJ whole genome shotgun (WGS) entry which is preliminary data.</text>
</comment>
<name>A0A7W6J3R4_9HYPH</name>
<dbReference type="SUPFAM" id="SSF110849">
    <property type="entry name" value="ParB/Sulfiredoxin"/>
    <property type="match status" value="1"/>
</dbReference>
<gene>
    <name evidence="1" type="ORF">GGR23_001411</name>
</gene>
<organism evidence="1 2">
    <name type="scientific">Gellertiella hungarica</name>
    <dbReference type="NCBI Taxonomy" id="1572859"/>
    <lineage>
        <taxon>Bacteria</taxon>
        <taxon>Pseudomonadati</taxon>
        <taxon>Pseudomonadota</taxon>
        <taxon>Alphaproteobacteria</taxon>
        <taxon>Hyphomicrobiales</taxon>
        <taxon>Rhizobiaceae</taxon>
        <taxon>Gellertiella</taxon>
    </lineage>
</organism>
<protein>
    <recommendedName>
        <fullName evidence="3">ParB/Sulfiredoxin domain-containing protein</fullName>
    </recommendedName>
</protein>
<dbReference type="EMBL" id="JACIEZ010000002">
    <property type="protein sequence ID" value="MBB4064234.1"/>
    <property type="molecule type" value="Genomic_DNA"/>
</dbReference>
<dbReference type="RefSeq" id="WP_183365466.1">
    <property type="nucleotide sequence ID" value="NZ_JACIEZ010000002.1"/>
</dbReference>
<evidence type="ECO:0008006" key="3">
    <source>
        <dbReference type="Google" id="ProtNLM"/>
    </source>
</evidence>
<sequence>MTTKEHNAPSLEGFGTLPADLPWRDPADILKVLGEVKATGRDDPAKPDRINPNDLLHIEALFQARGAGEIDNRHVESLLYTLTTGDDLRPISVWRCGGSIILLDGHHRVKAYKLYRRRTGKPVTIPVSWFEGTPQDALAFATGSHLDIKLPLTSAQRSNHAWMLVCLGIYSKQQENKLTGLPTSTIGNMRKVRKELLKADQTLPSAWNAALSLAKGRTCKMDLDWEDVVEQKAKEYADRIQRAVGPQFFKNTEIMAATIEKLCPGRVEDIIRLLSEGDLDGFTDDEEEADF</sequence>
<evidence type="ECO:0000313" key="2">
    <source>
        <dbReference type="Proteomes" id="UP000528286"/>
    </source>
</evidence>
<accession>A0A7W6J3R4</accession>
<evidence type="ECO:0000313" key="1">
    <source>
        <dbReference type="EMBL" id="MBB4064234.1"/>
    </source>
</evidence>